<accession>A0A7X4GG37</accession>
<dbReference type="NCBIfam" id="TIGR00843">
    <property type="entry name" value="benE"/>
    <property type="match status" value="1"/>
</dbReference>
<comment type="caution">
    <text evidence="2">The sequence shown here is derived from an EMBL/GenBank/DDBJ whole genome shotgun (WGS) entry which is preliminary data.</text>
</comment>
<name>A0A7X4GG37_9SPHN</name>
<feature type="transmembrane region" description="Helical" evidence="1">
    <location>
        <begin position="288"/>
        <end position="313"/>
    </location>
</feature>
<reference evidence="2 3" key="1">
    <citation type="submission" date="2019-12" db="EMBL/GenBank/DDBJ databases">
        <authorList>
            <person name="Feng G."/>
            <person name="Zhu H."/>
        </authorList>
    </citation>
    <scope>NUCLEOTIDE SEQUENCE [LARGE SCALE GENOMIC DNA]</scope>
    <source>
        <strain evidence="2 3">FGD1</strain>
    </source>
</reference>
<feature type="transmembrane region" description="Helical" evidence="1">
    <location>
        <begin position="125"/>
        <end position="143"/>
    </location>
</feature>
<dbReference type="InterPro" id="IPR004711">
    <property type="entry name" value="Benzoate_Transporter"/>
</dbReference>
<dbReference type="AlphaFoldDB" id="A0A7X4GG37"/>
<dbReference type="GO" id="GO:0042925">
    <property type="term" value="F:benzoate transmembrane transporter activity"/>
    <property type="evidence" value="ECO:0007669"/>
    <property type="project" value="InterPro"/>
</dbReference>
<feature type="transmembrane region" description="Helical" evidence="1">
    <location>
        <begin position="43"/>
        <end position="63"/>
    </location>
</feature>
<evidence type="ECO:0000313" key="3">
    <source>
        <dbReference type="Proteomes" id="UP000465810"/>
    </source>
</evidence>
<dbReference type="RefSeq" id="WP_160985612.1">
    <property type="nucleotide sequence ID" value="NZ_WVTD01000005.1"/>
</dbReference>
<feature type="transmembrane region" description="Helical" evidence="1">
    <location>
        <begin position="170"/>
        <end position="187"/>
    </location>
</feature>
<evidence type="ECO:0000256" key="1">
    <source>
        <dbReference type="SAM" id="Phobius"/>
    </source>
</evidence>
<sequence>MHRLLLPVSAWSSSFIAAIVGFGGTVALVVQAMQGLGASVAQTSSAVTALCLGIAVTGAALSVRCRMPIALAWSTPGAALLAAAPPATTWPAALGAFLCAGALMITLGAVPALGRLAQRIPSSIASGMLAGVLLPFCLALFRAGNADPLLVFLAVLVFLAARIRLPLYALLMVLATGTALVVVRGQIDALPPGATFGVLVPVVPEFAWQPVASIGLPLFLVTLASQNLPGLAVLRSFGYEPEPSRLLKGTGIATMISAPFGAHAVNLSAITAALCMSPEALPARSRRWLVACIYAGWYLALALFAPLLVRFFLALPPAALATLTGIALIPALTGAVEAALADREERDAAMVTFLAAGSGITVAGLGGAFWGLAAGLCALALKWLLRRKPVFPG</sequence>
<protein>
    <submittedName>
        <fullName evidence="2">Benzoate/H(+) symporter BenE family transporter</fullName>
    </submittedName>
</protein>
<feature type="transmembrane region" description="Helical" evidence="1">
    <location>
        <begin position="353"/>
        <end position="381"/>
    </location>
</feature>
<dbReference type="PANTHER" id="PTHR30199:SF0">
    <property type="entry name" value="INNER MEMBRANE PROTEIN YDCO"/>
    <property type="match status" value="1"/>
</dbReference>
<organism evidence="2 3">
    <name type="scientific">Novosphingobium silvae</name>
    <dbReference type="NCBI Taxonomy" id="2692619"/>
    <lineage>
        <taxon>Bacteria</taxon>
        <taxon>Pseudomonadati</taxon>
        <taxon>Pseudomonadota</taxon>
        <taxon>Alphaproteobacteria</taxon>
        <taxon>Sphingomonadales</taxon>
        <taxon>Sphingomonadaceae</taxon>
        <taxon>Novosphingobium</taxon>
    </lineage>
</organism>
<feature type="transmembrane region" description="Helical" evidence="1">
    <location>
        <begin position="93"/>
        <end position="113"/>
    </location>
</feature>
<dbReference type="PANTHER" id="PTHR30199">
    <property type="entry name" value="MFS FAMILY TRANSPORTER, PREDICTED SUBSTRATE BENZOATE"/>
    <property type="match status" value="1"/>
</dbReference>
<keyword evidence="3" id="KW-1185">Reference proteome</keyword>
<dbReference type="Pfam" id="PF03594">
    <property type="entry name" value="BenE"/>
    <property type="match status" value="1"/>
</dbReference>
<feature type="transmembrane region" description="Helical" evidence="1">
    <location>
        <begin position="207"/>
        <end position="225"/>
    </location>
</feature>
<proteinExistence type="predicted"/>
<keyword evidence="1" id="KW-1133">Transmembrane helix</keyword>
<dbReference type="Proteomes" id="UP000465810">
    <property type="component" value="Unassembled WGS sequence"/>
</dbReference>
<keyword evidence="1" id="KW-0812">Transmembrane</keyword>
<dbReference type="EMBL" id="WVTD01000005">
    <property type="protein sequence ID" value="MYL97976.1"/>
    <property type="molecule type" value="Genomic_DNA"/>
</dbReference>
<dbReference type="GO" id="GO:0005886">
    <property type="term" value="C:plasma membrane"/>
    <property type="evidence" value="ECO:0007669"/>
    <property type="project" value="TreeGrafter"/>
</dbReference>
<feature type="transmembrane region" description="Helical" evidence="1">
    <location>
        <begin position="319"/>
        <end position="341"/>
    </location>
</feature>
<evidence type="ECO:0000313" key="2">
    <source>
        <dbReference type="EMBL" id="MYL97976.1"/>
    </source>
</evidence>
<keyword evidence="1" id="KW-0472">Membrane</keyword>
<feature type="transmembrane region" description="Helical" evidence="1">
    <location>
        <begin position="70"/>
        <end position="87"/>
    </location>
</feature>
<gene>
    <name evidence="2" type="primary">benE</name>
    <name evidence="2" type="ORF">GR702_09350</name>
</gene>